<accession>A0A0D0D3Q4</accession>
<dbReference type="EMBL" id="KN834762">
    <property type="protein sequence ID" value="KIK63908.1"/>
    <property type="molecule type" value="Genomic_DNA"/>
</dbReference>
<feature type="region of interest" description="Disordered" evidence="1">
    <location>
        <begin position="51"/>
        <end position="75"/>
    </location>
</feature>
<dbReference type="HOGENOM" id="CLU_508127_0_0_1"/>
<dbReference type="Proteomes" id="UP000053593">
    <property type="component" value="Unassembled WGS sequence"/>
</dbReference>
<keyword evidence="3" id="KW-1185">Reference proteome</keyword>
<gene>
    <name evidence="2" type="ORF">GYMLUDRAFT_83329</name>
</gene>
<reference evidence="2 3" key="1">
    <citation type="submission" date="2014-04" db="EMBL/GenBank/DDBJ databases">
        <title>Evolutionary Origins and Diversification of the Mycorrhizal Mutualists.</title>
        <authorList>
            <consortium name="DOE Joint Genome Institute"/>
            <consortium name="Mycorrhizal Genomics Consortium"/>
            <person name="Kohler A."/>
            <person name="Kuo A."/>
            <person name="Nagy L.G."/>
            <person name="Floudas D."/>
            <person name="Copeland A."/>
            <person name="Barry K.W."/>
            <person name="Cichocki N."/>
            <person name="Veneault-Fourrey C."/>
            <person name="LaButti K."/>
            <person name="Lindquist E.A."/>
            <person name="Lipzen A."/>
            <person name="Lundell T."/>
            <person name="Morin E."/>
            <person name="Murat C."/>
            <person name="Riley R."/>
            <person name="Ohm R."/>
            <person name="Sun H."/>
            <person name="Tunlid A."/>
            <person name="Henrissat B."/>
            <person name="Grigoriev I.V."/>
            <person name="Hibbett D.S."/>
            <person name="Martin F."/>
        </authorList>
    </citation>
    <scope>NUCLEOTIDE SEQUENCE [LARGE SCALE GENOMIC DNA]</scope>
    <source>
        <strain evidence="2 3">FD-317 M1</strain>
    </source>
</reference>
<name>A0A0D0D3Q4_9AGAR</name>
<organism evidence="2 3">
    <name type="scientific">Collybiopsis luxurians FD-317 M1</name>
    <dbReference type="NCBI Taxonomy" id="944289"/>
    <lineage>
        <taxon>Eukaryota</taxon>
        <taxon>Fungi</taxon>
        <taxon>Dikarya</taxon>
        <taxon>Basidiomycota</taxon>
        <taxon>Agaricomycotina</taxon>
        <taxon>Agaricomycetes</taxon>
        <taxon>Agaricomycetidae</taxon>
        <taxon>Agaricales</taxon>
        <taxon>Marasmiineae</taxon>
        <taxon>Omphalotaceae</taxon>
        <taxon>Collybiopsis</taxon>
        <taxon>Collybiopsis luxurians</taxon>
    </lineage>
</organism>
<dbReference type="OrthoDB" id="2113294at2759"/>
<evidence type="ECO:0000256" key="1">
    <source>
        <dbReference type="SAM" id="MobiDB-lite"/>
    </source>
</evidence>
<evidence type="ECO:0000313" key="2">
    <source>
        <dbReference type="EMBL" id="KIK63908.1"/>
    </source>
</evidence>
<evidence type="ECO:0000313" key="3">
    <source>
        <dbReference type="Proteomes" id="UP000053593"/>
    </source>
</evidence>
<sequence length="558" mass="64272">MFSLSRKHFLVILSVIIVFLLFIQFRDGLQGYSAPLPLEFSENSKVSGDHDLLSKEGSFGHDEEPESDDARKFSENSKVDGHHDLLSEEGSSIGYEEATESDNARPPIFNNDVEYLRLPPIPLEILDLLRKAHVSRIEDIIQNPVHGWEEWNVKQLKSLLRYWNEDIGRDGNLQQPKVILSSYGYVPCAMSLCGTTGEVLWLESLMTVFQNHNYFLLYHPFEDIGNAYKRYHDLVTHVWSTDEHVIWCLNDTVHCIESPENPHGIPPWKLFTFTFWGSPEGWQNFMAPKEPWSFNPLGAEWNLVPYLMPDHHFYLGYHLKECEESSTIAPSERKDQVIILAKRSWYFHRYNFVKFSWWPEIIEKTRAAGIEIICLAEEEEGFPIPEGLVTLDPLDRQSYNKLLSTSKALLGIGHPKISPSPYASLCHGLPVIFPYHGNKGCSPHPSNMSDWCTFTGDHHQHGPLAAALREPYVYMADVDGTVDELVAKILAAVDTPIEPLVQPEMTLEEVTRRVKDYFMIDWKEFAAQRMSERGWDRVVTQEFMYRWLAEHPLKPQIG</sequence>
<proteinExistence type="predicted"/>
<protein>
    <submittedName>
        <fullName evidence="2">Uncharacterized protein</fullName>
    </submittedName>
</protein>
<dbReference type="AlphaFoldDB" id="A0A0D0D3Q4"/>